<comment type="subcellular location">
    <subcellularLocation>
        <location evidence="1">Nucleus</location>
    </subcellularLocation>
</comment>
<evidence type="ECO:0000256" key="5">
    <source>
        <dbReference type="ARBA" id="ARBA00023242"/>
    </source>
</evidence>
<dbReference type="InterPro" id="IPR016177">
    <property type="entry name" value="DNA-bd_dom_sf"/>
</dbReference>
<evidence type="ECO:0000256" key="2">
    <source>
        <dbReference type="ARBA" id="ARBA00023015"/>
    </source>
</evidence>
<evidence type="ECO:0000256" key="3">
    <source>
        <dbReference type="ARBA" id="ARBA00023125"/>
    </source>
</evidence>
<reference evidence="7" key="1">
    <citation type="submission" date="2023-07" db="EMBL/GenBank/DDBJ databases">
        <authorList>
            <consortium name="AG Swart"/>
            <person name="Singh M."/>
            <person name="Singh A."/>
            <person name="Seah K."/>
            <person name="Emmerich C."/>
        </authorList>
    </citation>
    <scope>NUCLEOTIDE SEQUENCE</scope>
    <source>
        <strain evidence="7">DP1</strain>
    </source>
</reference>
<evidence type="ECO:0000313" key="7">
    <source>
        <dbReference type="EMBL" id="CAI2385766.1"/>
    </source>
</evidence>
<name>A0AAD1Y5I7_EUPCR</name>
<accession>A0AAD1Y5I7</accession>
<dbReference type="SUPFAM" id="SSF54171">
    <property type="entry name" value="DNA-binding domain"/>
    <property type="match status" value="1"/>
</dbReference>
<protein>
    <recommendedName>
        <fullName evidence="6">AP2/ERF domain-containing protein</fullName>
    </recommendedName>
</protein>
<evidence type="ECO:0000256" key="4">
    <source>
        <dbReference type="ARBA" id="ARBA00023163"/>
    </source>
</evidence>
<dbReference type="Gene3D" id="3.30.730.10">
    <property type="entry name" value="AP2/ERF domain"/>
    <property type="match status" value="1"/>
</dbReference>
<keyword evidence="2" id="KW-0805">Transcription regulation</keyword>
<gene>
    <name evidence="7" type="ORF">ECRASSUSDP1_LOCUS27349</name>
</gene>
<keyword evidence="5" id="KW-0539">Nucleus</keyword>
<keyword evidence="8" id="KW-1185">Reference proteome</keyword>
<dbReference type="GO" id="GO:0003700">
    <property type="term" value="F:DNA-binding transcription factor activity"/>
    <property type="evidence" value="ECO:0007669"/>
    <property type="project" value="InterPro"/>
</dbReference>
<dbReference type="InterPro" id="IPR001471">
    <property type="entry name" value="AP2/ERF_dom"/>
</dbReference>
<dbReference type="InterPro" id="IPR036955">
    <property type="entry name" value="AP2/ERF_dom_sf"/>
</dbReference>
<dbReference type="GO" id="GO:0003677">
    <property type="term" value="F:DNA binding"/>
    <property type="evidence" value="ECO:0007669"/>
    <property type="project" value="UniProtKB-KW"/>
</dbReference>
<keyword evidence="3" id="KW-0238">DNA-binding</keyword>
<dbReference type="PROSITE" id="PS51032">
    <property type="entry name" value="AP2_ERF"/>
    <property type="match status" value="1"/>
</dbReference>
<dbReference type="AlphaFoldDB" id="A0AAD1Y5I7"/>
<organism evidence="7 8">
    <name type="scientific">Euplotes crassus</name>
    <dbReference type="NCBI Taxonomy" id="5936"/>
    <lineage>
        <taxon>Eukaryota</taxon>
        <taxon>Sar</taxon>
        <taxon>Alveolata</taxon>
        <taxon>Ciliophora</taxon>
        <taxon>Intramacronucleata</taxon>
        <taxon>Spirotrichea</taxon>
        <taxon>Hypotrichia</taxon>
        <taxon>Euplotida</taxon>
        <taxon>Euplotidae</taxon>
        <taxon>Moneuplotes</taxon>
    </lineage>
</organism>
<evidence type="ECO:0000256" key="1">
    <source>
        <dbReference type="ARBA" id="ARBA00004123"/>
    </source>
</evidence>
<dbReference type="GO" id="GO:0005634">
    <property type="term" value="C:nucleus"/>
    <property type="evidence" value="ECO:0007669"/>
    <property type="project" value="UniProtKB-SubCell"/>
</dbReference>
<sequence length="244" mass="28228">MDYCVNFGSKNISLLSNWDYGSIIKQLEQIYCVCSTADEPIHSIGEFVNQSDRPSSCMVDDSEINLEQGKRECKSISSQTKKKNVCLDFDKGQHQVQVVSTEEEIKEKEDKPSEIKEIKLRWSRAPRINIRPRLTALRKRILKNPDTFYKCSQKDTRYTTNTTLGRRSQYIGVSKNNIHWQALINFKGERKYIGTFISELEAAKTYDLFAVATKGKDASINFDYSGQEMIDIINYYMKCRRIAI</sequence>
<comment type="caution">
    <text evidence="7">The sequence shown here is derived from an EMBL/GenBank/DDBJ whole genome shotgun (WGS) entry which is preliminary data.</text>
</comment>
<proteinExistence type="predicted"/>
<keyword evidence="4" id="KW-0804">Transcription</keyword>
<dbReference type="EMBL" id="CAMPGE010028223">
    <property type="protein sequence ID" value="CAI2385766.1"/>
    <property type="molecule type" value="Genomic_DNA"/>
</dbReference>
<feature type="domain" description="AP2/ERF" evidence="6">
    <location>
        <begin position="157"/>
        <end position="223"/>
    </location>
</feature>
<evidence type="ECO:0000259" key="6">
    <source>
        <dbReference type="PROSITE" id="PS51032"/>
    </source>
</evidence>
<evidence type="ECO:0000313" key="8">
    <source>
        <dbReference type="Proteomes" id="UP001295684"/>
    </source>
</evidence>
<dbReference type="SMART" id="SM00380">
    <property type="entry name" value="AP2"/>
    <property type="match status" value="1"/>
</dbReference>
<dbReference type="Proteomes" id="UP001295684">
    <property type="component" value="Unassembled WGS sequence"/>
</dbReference>